<feature type="domain" description="GTPase-associated protein 1-like C-terminal" evidence="3">
    <location>
        <begin position="279"/>
        <end position="762"/>
    </location>
</feature>
<dbReference type="AlphaFoldDB" id="A0AAE3YVG2"/>
<dbReference type="InterPro" id="IPR045401">
    <property type="entry name" value="GAP1-M"/>
</dbReference>
<protein>
    <submittedName>
        <fullName evidence="4">Uncharacterized protein</fullName>
    </submittedName>
</protein>
<evidence type="ECO:0000313" key="5">
    <source>
        <dbReference type="Proteomes" id="UP001183643"/>
    </source>
</evidence>
<dbReference type="Pfam" id="PF20052">
    <property type="entry name" value="GAP1-C"/>
    <property type="match status" value="1"/>
</dbReference>
<evidence type="ECO:0000259" key="2">
    <source>
        <dbReference type="Pfam" id="PF20014"/>
    </source>
</evidence>
<accession>A0AAE3YVG2</accession>
<dbReference type="EMBL" id="JAVDYB010000001">
    <property type="protein sequence ID" value="MDR7279114.1"/>
    <property type="molecule type" value="Genomic_DNA"/>
</dbReference>
<feature type="domain" description="GTPase-associated protein 1 middle" evidence="2">
    <location>
        <begin position="151"/>
        <end position="251"/>
    </location>
</feature>
<gene>
    <name evidence="4" type="ORF">J2S41_005892</name>
</gene>
<evidence type="ECO:0000259" key="3">
    <source>
        <dbReference type="Pfam" id="PF20052"/>
    </source>
</evidence>
<feature type="domain" description="GTPase-associated protein 1 N-terminal" evidence="1">
    <location>
        <begin position="4"/>
        <end position="138"/>
    </location>
</feature>
<sequence>MGVPQMYYTSCENGLAGYPGFQFNAATPGIGDAVLRRVEQDTSYEPPRSLGYQPTEAQIDDCPVNLCYLPGGGGEPAILARTVFVGTDYSQRYGNYFTHALAVRSTERDLGGALPIEFWRAAFWARDEAAGTGLPELDPVPTGSFGRAAADAFLHSSGRMGWLPRLLTAVERAIVAGERSVVLVAPDSEQVARWIATVCHLLPPSMSRELSFATYSYRPGRSRQHLVGTVPETEFTVDDNTLRGHFLFDVVGGHASELPTHPLAELLAAAGAEGARTVWSLAEPFTTGAERTFDDWYAPAVAGTIRGGLPVSDEDLQAAIRLIENGGARLRPDLVADLADHCLDHDAITVAHCHALAEAASAAGDDGLRAAAETRAFDVLVAAPAGAGPVPRPRTPAGQRHAARVLTAGLARATDGRAALPLLAVAVDARIDISAGDLERYARELLAPMVLSDPGTDPDGRLTRLLRDLPDLRRGLFGALADALPGREPAVVAAAARLVSTAPDEELRTYPRLRRVLLLARSADAPETRVPTLLRLCETEVPDDVLLTALWPDGWGLGDAAGIIAEAPSDAWESDAMVERVDQLLRRSEMPGPEEWAAYTAVCRFATGETLSGRLSMAADRLAVSYTRARHLARRGSREHGTELAGVVRAALRLHDDADPITRRYLTNNVYTMLLRLEPKALAELLPRTPEPIRDRFTDRAATMLRDRAPDQSLAAALFEARMLLAKREPRITAEIDRLLADTVARWRSRDLEGLEKWLAGGPKGAVAYYAGWREANVRRGIGRLFPRWRP</sequence>
<evidence type="ECO:0000313" key="4">
    <source>
        <dbReference type="EMBL" id="MDR7279114.1"/>
    </source>
</evidence>
<dbReference type="Pfam" id="PF20014">
    <property type="entry name" value="GAP1-M"/>
    <property type="match status" value="1"/>
</dbReference>
<organism evidence="4 5">
    <name type="scientific">Catenuloplanes atrovinosus</name>
    <dbReference type="NCBI Taxonomy" id="137266"/>
    <lineage>
        <taxon>Bacteria</taxon>
        <taxon>Bacillati</taxon>
        <taxon>Actinomycetota</taxon>
        <taxon>Actinomycetes</taxon>
        <taxon>Micromonosporales</taxon>
        <taxon>Micromonosporaceae</taxon>
        <taxon>Catenuloplanes</taxon>
    </lineage>
</organism>
<name>A0AAE3YVG2_9ACTN</name>
<evidence type="ECO:0000259" key="1">
    <source>
        <dbReference type="Pfam" id="PF20013"/>
    </source>
</evidence>
<dbReference type="InterPro" id="IPR049532">
    <property type="entry name" value="GAP1-like_C"/>
</dbReference>
<dbReference type="RefSeq" id="WP_310372463.1">
    <property type="nucleotide sequence ID" value="NZ_JAVDYB010000001.1"/>
</dbReference>
<dbReference type="InterPro" id="IPR045402">
    <property type="entry name" value="GAP1-N2"/>
</dbReference>
<reference evidence="4" key="1">
    <citation type="submission" date="2023-07" db="EMBL/GenBank/DDBJ databases">
        <title>Sequencing the genomes of 1000 actinobacteria strains.</title>
        <authorList>
            <person name="Klenk H.-P."/>
        </authorList>
    </citation>
    <scope>NUCLEOTIDE SEQUENCE</scope>
    <source>
        <strain evidence="4">DSM 44707</strain>
    </source>
</reference>
<dbReference type="Pfam" id="PF20013">
    <property type="entry name" value="GAP1-N2"/>
    <property type="match status" value="1"/>
</dbReference>
<keyword evidence="5" id="KW-1185">Reference proteome</keyword>
<proteinExistence type="predicted"/>
<comment type="caution">
    <text evidence="4">The sequence shown here is derived from an EMBL/GenBank/DDBJ whole genome shotgun (WGS) entry which is preliminary data.</text>
</comment>
<dbReference type="Proteomes" id="UP001183643">
    <property type="component" value="Unassembled WGS sequence"/>
</dbReference>